<dbReference type="AlphaFoldDB" id="A0AAV1RE16"/>
<evidence type="ECO:0000313" key="2">
    <source>
        <dbReference type="EMBL" id="CAK7333737.1"/>
    </source>
</evidence>
<dbReference type="EMBL" id="CAWUPB010000936">
    <property type="protein sequence ID" value="CAK7333737.1"/>
    <property type="molecule type" value="Genomic_DNA"/>
</dbReference>
<keyword evidence="3" id="KW-1185">Reference proteome</keyword>
<evidence type="ECO:0000313" key="3">
    <source>
        <dbReference type="Proteomes" id="UP001314170"/>
    </source>
</evidence>
<protein>
    <submittedName>
        <fullName evidence="2">Uncharacterized protein</fullName>
    </submittedName>
</protein>
<reference evidence="2 3" key="1">
    <citation type="submission" date="2024-01" db="EMBL/GenBank/DDBJ databases">
        <authorList>
            <person name="Waweru B."/>
        </authorList>
    </citation>
    <scope>NUCLEOTIDE SEQUENCE [LARGE SCALE GENOMIC DNA]</scope>
</reference>
<name>A0AAV1RE16_9ROSI</name>
<comment type="caution">
    <text evidence="2">The sequence shown here is derived from an EMBL/GenBank/DDBJ whole genome shotgun (WGS) entry which is preliminary data.</text>
</comment>
<feature type="region of interest" description="Disordered" evidence="1">
    <location>
        <begin position="106"/>
        <end position="134"/>
    </location>
</feature>
<sequence length="148" mass="16262">MTRVEPNSTTNLTTSTSGFAGFADGTDALVEEMLKLQGMEELEVTENDASSIENELVKSKKIKMSNDDVCFEKVVVANDVVVDVEVDGVTTSFWTPCASPRHYYIPSPSPFRDGNQSRKNSKTENEDNVVLGDSSENTMSFVTIEIHS</sequence>
<dbReference type="Proteomes" id="UP001314170">
    <property type="component" value="Unassembled WGS sequence"/>
</dbReference>
<accession>A0AAV1RE16</accession>
<organism evidence="2 3">
    <name type="scientific">Dovyalis caffra</name>
    <dbReference type="NCBI Taxonomy" id="77055"/>
    <lineage>
        <taxon>Eukaryota</taxon>
        <taxon>Viridiplantae</taxon>
        <taxon>Streptophyta</taxon>
        <taxon>Embryophyta</taxon>
        <taxon>Tracheophyta</taxon>
        <taxon>Spermatophyta</taxon>
        <taxon>Magnoliopsida</taxon>
        <taxon>eudicotyledons</taxon>
        <taxon>Gunneridae</taxon>
        <taxon>Pentapetalae</taxon>
        <taxon>rosids</taxon>
        <taxon>fabids</taxon>
        <taxon>Malpighiales</taxon>
        <taxon>Salicaceae</taxon>
        <taxon>Flacourtieae</taxon>
        <taxon>Dovyalis</taxon>
    </lineage>
</organism>
<evidence type="ECO:0000256" key="1">
    <source>
        <dbReference type="SAM" id="MobiDB-lite"/>
    </source>
</evidence>
<gene>
    <name evidence="2" type="ORF">DCAF_LOCUS9592</name>
</gene>
<proteinExistence type="predicted"/>